<protein>
    <submittedName>
        <fullName evidence="2">Family 2 glycosyl transferase</fullName>
    </submittedName>
</protein>
<feature type="domain" description="Streptomycin biosynthesis protein StrF" evidence="1">
    <location>
        <begin position="4"/>
        <end position="175"/>
    </location>
</feature>
<sequence>MFSIVCVYNNEEILNDYLLKSLNSQTTNYELILINNTQKKFKSAAEAFNQEGKKAKGKYIIFTHQDVDLSSNTFLNDLELILDSISNLGIAGAAGKSKEKVIISNIKEGIPPKFAGKIQIETPVKVQTLDECLFIIPKNVFDMVPFDEKVCNGWHLYAVDYSLSINENGRDVYVVPASIYHKSAGDSFSKEYYSILKKLLNKHRKNYKIVYTTMGNWDSEYPLSIQKIFQRSIFYWTKFKKKF</sequence>
<evidence type="ECO:0000313" key="3">
    <source>
        <dbReference type="Proteomes" id="UP000217784"/>
    </source>
</evidence>
<dbReference type="Proteomes" id="UP000217784">
    <property type="component" value="Unassembled WGS sequence"/>
</dbReference>
<dbReference type="SUPFAM" id="SSF53448">
    <property type="entry name" value="Nucleotide-diphospho-sugar transferases"/>
    <property type="match status" value="1"/>
</dbReference>
<dbReference type="InterPro" id="IPR029044">
    <property type="entry name" value="Nucleotide-diphossugar_trans"/>
</dbReference>
<dbReference type="EMBL" id="LMVM01000033">
    <property type="protein sequence ID" value="PAV03889.1"/>
    <property type="molecule type" value="Genomic_DNA"/>
</dbReference>
<dbReference type="InterPro" id="IPR059123">
    <property type="entry name" value="StrF_dom"/>
</dbReference>
<dbReference type="OrthoDB" id="81511at2157"/>
<accession>A0A2A2H3A2</accession>
<name>A0A2A2H3A2_METBR</name>
<evidence type="ECO:0000313" key="2">
    <source>
        <dbReference type="EMBL" id="PAV03889.1"/>
    </source>
</evidence>
<keyword evidence="2" id="KW-0808">Transferase</keyword>
<proteinExistence type="predicted"/>
<keyword evidence="3" id="KW-1185">Reference proteome</keyword>
<dbReference type="Pfam" id="PF13712">
    <property type="entry name" value="Glyco_tranf_2_5"/>
    <property type="match status" value="1"/>
</dbReference>
<gene>
    <name evidence="2" type="ORF">ASJ80_02395</name>
</gene>
<evidence type="ECO:0000259" key="1">
    <source>
        <dbReference type="Pfam" id="PF13712"/>
    </source>
</evidence>
<dbReference type="Gene3D" id="3.90.550.10">
    <property type="entry name" value="Spore Coat Polysaccharide Biosynthesis Protein SpsA, Chain A"/>
    <property type="match status" value="1"/>
</dbReference>
<reference evidence="2 3" key="1">
    <citation type="journal article" date="2017" name="BMC Genomics">
        <title>Genomic analysis of methanogenic archaea reveals a shift towards energy conservation.</title>
        <authorList>
            <person name="Gilmore S.P."/>
            <person name="Henske J.K."/>
            <person name="Sexton J.A."/>
            <person name="Solomon K.V."/>
            <person name="Seppala S."/>
            <person name="Yoo J.I."/>
            <person name="Huyett L.M."/>
            <person name="Pressman A."/>
            <person name="Cogan J.Z."/>
            <person name="Kivenson V."/>
            <person name="Peng X."/>
            <person name="Tan Y."/>
            <person name="Valentine D.L."/>
            <person name="O'Malley M.A."/>
        </authorList>
    </citation>
    <scope>NUCLEOTIDE SEQUENCE [LARGE SCALE GENOMIC DNA]</scope>
    <source>
        <strain evidence="2 3">M.o.H.</strain>
    </source>
</reference>
<organism evidence="2 3">
    <name type="scientific">Methanobacterium bryantii</name>
    <dbReference type="NCBI Taxonomy" id="2161"/>
    <lineage>
        <taxon>Archaea</taxon>
        <taxon>Methanobacteriati</taxon>
        <taxon>Methanobacteriota</taxon>
        <taxon>Methanomada group</taxon>
        <taxon>Methanobacteria</taxon>
        <taxon>Methanobacteriales</taxon>
        <taxon>Methanobacteriaceae</taxon>
        <taxon>Methanobacterium</taxon>
    </lineage>
</organism>
<dbReference type="AlphaFoldDB" id="A0A2A2H3A2"/>
<comment type="caution">
    <text evidence="2">The sequence shown here is derived from an EMBL/GenBank/DDBJ whole genome shotgun (WGS) entry which is preliminary data.</text>
</comment>
<dbReference type="GO" id="GO:0016740">
    <property type="term" value="F:transferase activity"/>
    <property type="evidence" value="ECO:0007669"/>
    <property type="project" value="UniProtKB-KW"/>
</dbReference>